<sequence>MLLLSCNCTLASTDGHIAAQVRYFPYSPRFDEQSRHAVSLSGEIEKNHPISSRHQLQLRAFGRTDSADSQRSHFDLREAYWLTTLESGSVSVGVQKVFWGVTESVHLVDIINQDDFVEDMDGEEKLGQPMVQLSWTNNWGSLQGYLLPYFRTREFPSESGRLRMPVSVISEPEYQSGAEERHLDWAVRWSNYFDIWDLAISHFSGTSRTPLLIPESGPPTPAVRPHYQQIEQTGVEVQATLDATLLKLEAISVYELDHGRNTAFVGGVEYTLYGLGSSNVDLGIISEYQFDDRTGVRQRLSQNDLAAGLRLSLNDFNATEVLALIATDLDNGNRFMSIEAERRLNNYWHLAVEARMFSSIDPTSPEFSFDRDDYLQMEIRRYF</sequence>
<accession>A0ABT1P3L5</accession>
<reference evidence="1" key="1">
    <citation type="thesis" date="2020" institute="Technische Universitat Dresden" country="Dresden, Germany">
        <title>The Agarolytic System of Microbulbifer elongatus PORT2, Isolated from Batu Karas, Pangandaran West Java Indonesia.</title>
        <authorList>
            <person name="Anggraeni S.R."/>
        </authorList>
    </citation>
    <scope>NUCLEOTIDE SEQUENCE</scope>
    <source>
        <strain evidence="1">PORT2</strain>
    </source>
</reference>
<evidence type="ECO:0000313" key="2">
    <source>
        <dbReference type="Proteomes" id="UP001205566"/>
    </source>
</evidence>
<evidence type="ECO:0008006" key="3">
    <source>
        <dbReference type="Google" id="ProtNLM"/>
    </source>
</evidence>
<proteinExistence type="predicted"/>
<dbReference type="Proteomes" id="UP001205566">
    <property type="component" value="Unassembled WGS sequence"/>
</dbReference>
<keyword evidence="2" id="KW-1185">Reference proteome</keyword>
<comment type="caution">
    <text evidence="1">The sequence shown here is derived from an EMBL/GenBank/DDBJ whole genome shotgun (WGS) entry which is preliminary data.</text>
</comment>
<evidence type="ECO:0000313" key="1">
    <source>
        <dbReference type="EMBL" id="MCQ3830706.1"/>
    </source>
</evidence>
<protein>
    <recommendedName>
        <fullName evidence="3">Porin</fullName>
    </recommendedName>
</protein>
<organism evidence="1 2">
    <name type="scientific">Microbulbifer elongatus</name>
    <dbReference type="NCBI Taxonomy" id="86173"/>
    <lineage>
        <taxon>Bacteria</taxon>
        <taxon>Pseudomonadati</taxon>
        <taxon>Pseudomonadota</taxon>
        <taxon>Gammaproteobacteria</taxon>
        <taxon>Cellvibrionales</taxon>
        <taxon>Microbulbiferaceae</taxon>
        <taxon>Microbulbifer</taxon>
    </lineage>
</organism>
<dbReference type="EMBL" id="JACASI010000037">
    <property type="protein sequence ID" value="MCQ3830706.1"/>
    <property type="molecule type" value="Genomic_DNA"/>
</dbReference>
<dbReference type="RefSeq" id="WP_255875621.1">
    <property type="nucleotide sequence ID" value="NZ_JACASI010000037.1"/>
</dbReference>
<gene>
    <name evidence="1" type="ORF">HXX02_14800</name>
</gene>
<name>A0ABT1P3L5_9GAMM</name>